<evidence type="ECO:0000256" key="4">
    <source>
        <dbReference type="ARBA" id="ARBA00048782"/>
    </source>
</evidence>
<dbReference type="Proteomes" id="UP001273350">
    <property type="component" value="Unassembled WGS sequence"/>
</dbReference>
<dbReference type="InterPro" id="IPR036509">
    <property type="entry name" value="Met_Sox_Rdtase_MsrA_sf"/>
</dbReference>
<evidence type="ECO:0000256" key="2">
    <source>
        <dbReference type="ARBA" id="ARBA00023002"/>
    </source>
</evidence>
<dbReference type="SUPFAM" id="SSF55068">
    <property type="entry name" value="Peptide methionine sulfoxide reductase"/>
    <property type="match status" value="1"/>
</dbReference>
<dbReference type="PANTHER" id="PTHR43774">
    <property type="entry name" value="PEPTIDE METHIONINE SULFOXIDE REDUCTASE"/>
    <property type="match status" value="1"/>
</dbReference>
<evidence type="ECO:0000313" key="7">
    <source>
        <dbReference type="Proteomes" id="UP001273350"/>
    </source>
</evidence>
<comment type="catalytic activity">
    <reaction evidence="3">
        <text>L-methionyl-[protein] + [thioredoxin]-disulfide + H2O = L-methionyl-(S)-S-oxide-[protein] + [thioredoxin]-dithiol</text>
        <dbReference type="Rhea" id="RHEA:14217"/>
        <dbReference type="Rhea" id="RHEA-COMP:10698"/>
        <dbReference type="Rhea" id="RHEA-COMP:10700"/>
        <dbReference type="Rhea" id="RHEA-COMP:12313"/>
        <dbReference type="Rhea" id="RHEA-COMP:12315"/>
        <dbReference type="ChEBI" id="CHEBI:15377"/>
        <dbReference type="ChEBI" id="CHEBI:16044"/>
        <dbReference type="ChEBI" id="CHEBI:29950"/>
        <dbReference type="ChEBI" id="CHEBI:44120"/>
        <dbReference type="ChEBI" id="CHEBI:50058"/>
        <dbReference type="EC" id="1.8.4.11"/>
    </reaction>
</comment>
<dbReference type="GO" id="GO:0008113">
    <property type="term" value="F:peptide-methionine (S)-S-oxide reductase activity"/>
    <property type="evidence" value="ECO:0007669"/>
    <property type="project" value="UniProtKB-EC"/>
</dbReference>
<dbReference type="PANTHER" id="PTHR43774:SF1">
    <property type="entry name" value="PEPTIDE METHIONINE SULFOXIDE REDUCTASE MSRA 2"/>
    <property type="match status" value="1"/>
</dbReference>
<protein>
    <recommendedName>
        <fullName evidence="1">peptide-methionine (S)-S-oxide reductase</fullName>
        <ecNumber evidence="1">1.8.4.11</ecNumber>
    </recommendedName>
</protein>
<keyword evidence="2 6" id="KW-0560">Oxidoreductase</keyword>
<proteinExistence type="predicted"/>
<gene>
    <name evidence="6" type="ORF">SGQ83_01885</name>
</gene>
<feature type="domain" description="Peptide methionine sulphoxide reductase MsrA" evidence="5">
    <location>
        <begin position="5"/>
        <end position="140"/>
    </location>
</feature>
<evidence type="ECO:0000256" key="1">
    <source>
        <dbReference type="ARBA" id="ARBA00012502"/>
    </source>
</evidence>
<dbReference type="Pfam" id="PF01625">
    <property type="entry name" value="PMSR"/>
    <property type="match status" value="1"/>
</dbReference>
<reference evidence="6 7" key="1">
    <citation type="submission" date="2023-11" db="EMBL/GenBank/DDBJ databases">
        <title>Unpublished Manusciprt.</title>
        <authorList>
            <person name="Saticioglu I.B."/>
            <person name="Ay H."/>
            <person name="Ajmi N."/>
            <person name="Altun S."/>
            <person name="Duman M."/>
        </authorList>
    </citation>
    <scope>NUCLEOTIDE SEQUENCE [LARGE SCALE GENOMIC DNA]</scope>
    <source>
        <strain evidence="6 7">Fl-318</strain>
    </source>
</reference>
<evidence type="ECO:0000256" key="3">
    <source>
        <dbReference type="ARBA" id="ARBA00047806"/>
    </source>
</evidence>
<dbReference type="Gene3D" id="3.30.1060.10">
    <property type="entry name" value="Peptide methionine sulphoxide reductase MsrA"/>
    <property type="match status" value="1"/>
</dbReference>
<dbReference type="InterPro" id="IPR002569">
    <property type="entry name" value="Met_Sox_Rdtase_MsrA_dom"/>
</dbReference>
<dbReference type="EMBL" id="JAWXVI010000001">
    <property type="protein sequence ID" value="MDX6188084.1"/>
    <property type="molecule type" value="Genomic_DNA"/>
</dbReference>
<accession>A0ABU4R677</accession>
<dbReference type="EC" id="1.8.4.11" evidence="1"/>
<evidence type="ECO:0000259" key="5">
    <source>
        <dbReference type="Pfam" id="PF01625"/>
    </source>
</evidence>
<evidence type="ECO:0000313" key="6">
    <source>
        <dbReference type="EMBL" id="MDX6188084.1"/>
    </source>
</evidence>
<organism evidence="6 7">
    <name type="scientific">Flavobacterium cupriresistens</name>
    <dbReference type="NCBI Taxonomy" id="2893885"/>
    <lineage>
        <taxon>Bacteria</taxon>
        <taxon>Pseudomonadati</taxon>
        <taxon>Bacteroidota</taxon>
        <taxon>Flavobacteriia</taxon>
        <taxon>Flavobacteriales</taxon>
        <taxon>Flavobacteriaceae</taxon>
        <taxon>Flavobacterium</taxon>
    </lineage>
</organism>
<comment type="catalytic activity">
    <reaction evidence="4">
        <text>[thioredoxin]-disulfide + L-methionine + H2O = L-methionine (S)-S-oxide + [thioredoxin]-dithiol</text>
        <dbReference type="Rhea" id="RHEA:19993"/>
        <dbReference type="Rhea" id="RHEA-COMP:10698"/>
        <dbReference type="Rhea" id="RHEA-COMP:10700"/>
        <dbReference type="ChEBI" id="CHEBI:15377"/>
        <dbReference type="ChEBI" id="CHEBI:29950"/>
        <dbReference type="ChEBI" id="CHEBI:50058"/>
        <dbReference type="ChEBI" id="CHEBI:57844"/>
        <dbReference type="ChEBI" id="CHEBI:58772"/>
        <dbReference type="EC" id="1.8.4.11"/>
    </reaction>
</comment>
<dbReference type="RefSeq" id="WP_230002512.1">
    <property type="nucleotide sequence ID" value="NZ_CP087134.1"/>
</dbReference>
<comment type="caution">
    <text evidence="6">The sequence shown here is derived from an EMBL/GenBank/DDBJ whole genome shotgun (WGS) entry which is preliminary data.</text>
</comment>
<sequence>MRLKIGFGGGCHWCTEAVFQTLIGVELVEQGWIESVEPQDYWSEAVIVHFDTDLISLKTLIEIHLLTHASTSNHSMRSKYRSAIYYFDEQQKEESLNFISELQTENTEKYITQILPFVQFKINKDEFLNYYKTRKEAPFCETYIRPKLNLLFQKYSKYTLKD</sequence>
<name>A0ABU4R677_9FLAO</name>
<keyword evidence="7" id="KW-1185">Reference proteome</keyword>